<dbReference type="EMBL" id="CVRI01000006">
    <property type="protein sequence ID" value="CRK88137.1"/>
    <property type="molecule type" value="Genomic_DNA"/>
</dbReference>
<keyword evidence="3" id="KW-1185">Reference proteome</keyword>
<organism evidence="2 3">
    <name type="scientific">Clunio marinus</name>
    <dbReference type="NCBI Taxonomy" id="568069"/>
    <lineage>
        <taxon>Eukaryota</taxon>
        <taxon>Metazoa</taxon>
        <taxon>Ecdysozoa</taxon>
        <taxon>Arthropoda</taxon>
        <taxon>Hexapoda</taxon>
        <taxon>Insecta</taxon>
        <taxon>Pterygota</taxon>
        <taxon>Neoptera</taxon>
        <taxon>Endopterygota</taxon>
        <taxon>Diptera</taxon>
        <taxon>Nematocera</taxon>
        <taxon>Chironomoidea</taxon>
        <taxon>Chironomidae</taxon>
        <taxon>Clunio</taxon>
    </lineage>
</organism>
<evidence type="ECO:0000313" key="2">
    <source>
        <dbReference type="EMBL" id="CRK88137.1"/>
    </source>
</evidence>
<accession>A0A1J1HPJ6</accession>
<feature type="region of interest" description="Disordered" evidence="1">
    <location>
        <begin position="1"/>
        <end position="33"/>
    </location>
</feature>
<protein>
    <submittedName>
        <fullName evidence="2">CLUMA_CG001922, isoform A</fullName>
    </submittedName>
</protein>
<reference evidence="2 3" key="1">
    <citation type="submission" date="2015-04" db="EMBL/GenBank/DDBJ databases">
        <authorList>
            <person name="Syromyatnikov M.Y."/>
            <person name="Popov V.N."/>
        </authorList>
    </citation>
    <scope>NUCLEOTIDE SEQUENCE [LARGE SCALE GENOMIC DNA]</scope>
</reference>
<feature type="compositionally biased region" description="Basic and acidic residues" evidence="1">
    <location>
        <begin position="1"/>
        <end position="13"/>
    </location>
</feature>
<dbReference type="AlphaFoldDB" id="A0A1J1HPJ6"/>
<name>A0A1J1HPJ6_9DIPT</name>
<evidence type="ECO:0000313" key="3">
    <source>
        <dbReference type="Proteomes" id="UP000183832"/>
    </source>
</evidence>
<sequence length="72" mass="7951">MNDKTASDSDKPAGRPLLPKPSGIKPPSKQSALPKITRICDTHEKKAELPQEATPKKVEMNRKISLISIIFE</sequence>
<proteinExistence type="predicted"/>
<evidence type="ECO:0000256" key="1">
    <source>
        <dbReference type="SAM" id="MobiDB-lite"/>
    </source>
</evidence>
<dbReference type="Proteomes" id="UP000183832">
    <property type="component" value="Unassembled WGS sequence"/>
</dbReference>
<gene>
    <name evidence="2" type="ORF">CLUMA_CG001922</name>
</gene>